<dbReference type="AlphaFoldDB" id="A0A180H4E7"/>
<feature type="region of interest" description="Disordered" evidence="1">
    <location>
        <begin position="1"/>
        <end position="92"/>
    </location>
</feature>
<dbReference type="EnsemblFungi" id="PTTG_00431-t43_1">
    <property type="protein sequence ID" value="PTTG_00431-t43_1-p1"/>
    <property type="gene ID" value="PTTG_00431"/>
</dbReference>
<reference evidence="2" key="2">
    <citation type="submission" date="2016-05" db="EMBL/GenBank/DDBJ databases">
        <title>Comparative analysis highlights variable genome content of wheat rusts and divergence of the mating loci.</title>
        <authorList>
            <person name="Cuomo C.A."/>
            <person name="Bakkeren G."/>
            <person name="Szabo L."/>
            <person name="Khalil H."/>
            <person name="Joly D."/>
            <person name="Goldberg J."/>
            <person name="Young S."/>
            <person name="Zeng Q."/>
            <person name="Fellers J."/>
        </authorList>
    </citation>
    <scope>NUCLEOTIDE SEQUENCE [LARGE SCALE GENOMIC DNA]</scope>
    <source>
        <strain evidence="2">1-1 BBBD Race 1</strain>
    </source>
</reference>
<feature type="compositionally biased region" description="Polar residues" evidence="1">
    <location>
        <begin position="18"/>
        <end position="27"/>
    </location>
</feature>
<evidence type="ECO:0000256" key="1">
    <source>
        <dbReference type="SAM" id="MobiDB-lite"/>
    </source>
</evidence>
<reference evidence="3 4" key="3">
    <citation type="journal article" date="2017" name="G3 (Bethesda)">
        <title>Comparative analysis highlights variable genome content of wheat rusts and divergence of the mating loci.</title>
        <authorList>
            <person name="Cuomo C.A."/>
            <person name="Bakkeren G."/>
            <person name="Khalil H.B."/>
            <person name="Panwar V."/>
            <person name="Joly D."/>
            <person name="Linning R."/>
            <person name="Sakthikumar S."/>
            <person name="Song X."/>
            <person name="Adiconis X."/>
            <person name="Fan L."/>
            <person name="Goldberg J.M."/>
            <person name="Levin J.Z."/>
            <person name="Young S."/>
            <person name="Zeng Q."/>
            <person name="Anikster Y."/>
            <person name="Bruce M."/>
            <person name="Wang M."/>
            <person name="Yin C."/>
            <person name="McCallum B."/>
            <person name="Szabo L.J."/>
            <person name="Hulbert S."/>
            <person name="Chen X."/>
            <person name="Fellers J.P."/>
        </authorList>
    </citation>
    <scope>NUCLEOTIDE SEQUENCE</scope>
    <source>
        <strain evidence="3">isolate 1-1 / race 1 (BBBD)</strain>
        <strain evidence="4">Isolate 1-1 / race 1 (BBBD)</strain>
    </source>
</reference>
<keyword evidence="4" id="KW-1185">Reference proteome</keyword>
<feature type="non-terminal residue" evidence="2">
    <location>
        <position position="164"/>
    </location>
</feature>
<feature type="compositionally biased region" description="Pro residues" evidence="1">
    <location>
        <begin position="155"/>
        <end position="164"/>
    </location>
</feature>
<accession>A0A180H4E7</accession>
<evidence type="ECO:0000313" key="3">
    <source>
        <dbReference type="EnsemblFungi" id="PTTG_00431-t43_1-p1"/>
    </source>
</evidence>
<protein>
    <submittedName>
        <fullName evidence="2 3">Uncharacterized protein</fullName>
    </submittedName>
</protein>
<dbReference type="Proteomes" id="UP000005240">
    <property type="component" value="Unassembled WGS sequence"/>
</dbReference>
<evidence type="ECO:0000313" key="4">
    <source>
        <dbReference type="Proteomes" id="UP000005240"/>
    </source>
</evidence>
<proteinExistence type="predicted"/>
<dbReference type="EMBL" id="ADAS02000003">
    <property type="protein sequence ID" value="OAV99263.1"/>
    <property type="molecule type" value="Genomic_DNA"/>
</dbReference>
<feature type="compositionally biased region" description="Pro residues" evidence="1">
    <location>
        <begin position="1"/>
        <end position="14"/>
    </location>
</feature>
<sequence>MPTGDPPPLDPPPGIRSESVQVLSDSIHNPRDAPVANDASPDIVMTSAPEPSRLLETRLPAPPATPATEATRRHSSDPFWPAQKTKPMTEKFEAEQKRMILRTMEEMRQTMQEMKLAMADLRELPGRVTTIEAGQLTRKQPATVKSYASTAATPKAPPPPPTKT</sequence>
<evidence type="ECO:0000313" key="2">
    <source>
        <dbReference type="EMBL" id="OAV99263.1"/>
    </source>
</evidence>
<reference evidence="3" key="4">
    <citation type="submission" date="2025-05" db="UniProtKB">
        <authorList>
            <consortium name="EnsemblFungi"/>
        </authorList>
    </citation>
    <scope>IDENTIFICATION</scope>
    <source>
        <strain evidence="3">isolate 1-1 / race 1 (BBBD)</strain>
    </source>
</reference>
<feature type="region of interest" description="Disordered" evidence="1">
    <location>
        <begin position="137"/>
        <end position="164"/>
    </location>
</feature>
<gene>
    <name evidence="2" type="ORF">PTTG_00431</name>
</gene>
<name>A0A180H4E7_PUCT1</name>
<dbReference type="VEuPathDB" id="FungiDB:PTTG_00431"/>
<reference evidence="2" key="1">
    <citation type="submission" date="2009-11" db="EMBL/GenBank/DDBJ databases">
        <authorList>
            <consortium name="The Broad Institute Genome Sequencing Platform"/>
            <person name="Ward D."/>
            <person name="Feldgarden M."/>
            <person name="Earl A."/>
            <person name="Young S.K."/>
            <person name="Zeng Q."/>
            <person name="Koehrsen M."/>
            <person name="Alvarado L."/>
            <person name="Berlin A."/>
            <person name="Bochicchio J."/>
            <person name="Borenstein D."/>
            <person name="Chapman S.B."/>
            <person name="Chen Z."/>
            <person name="Engels R."/>
            <person name="Freedman E."/>
            <person name="Gellesch M."/>
            <person name="Goldberg J."/>
            <person name="Griggs A."/>
            <person name="Gujja S."/>
            <person name="Heilman E."/>
            <person name="Heiman D."/>
            <person name="Hepburn T."/>
            <person name="Howarth C."/>
            <person name="Jen D."/>
            <person name="Larson L."/>
            <person name="Lewis B."/>
            <person name="Mehta T."/>
            <person name="Park D."/>
            <person name="Pearson M."/>
            <person name="Roberts A."/>
            <person name="Saif S."/>
            <person name="Shea T."/>
            <person name="Shenoy N."/>
            <person name="Sisk P."/>
            <person name="Stolte C."/>
            <person name="Sykes S."/>
            <person name="Thomson T."/>
            <person name="Walk T."/>
            <person name="White J."/>
            <person name="Yandava C."/>
            <person name="Izard J."/>
            <person name="Baranova O.V."/>
            <person name="Blanton J.M."/>
            <person name="Tanner A.C."/>
            <person name="Dewhirst F.E."/>
            <person name="Haas B."/>
            <person name="Nusbaum C."/>
            <person name="Birren B."/>
        </authorList>
    </citation>
    <scope>NUCLEOTIDE SEQUENCE [LARGE SCALE GENOMIC DNA]</scope>
    <source>
        <strain evidence="2">1-1 BBBD Race 1</strain>
    </source>
</reference>
<organism evidence="2">
    <name type="scientific">Puccinia triticina (isolate 1-1 / race 1 (BBBD))</name>
    <name type="common">Brown leaf rust fungus</name>
    <dbReference type="NCBI Taxonomy" id="630390"/>
    <lineage>
        <taxon>Eukaryota</taxon>
        <taxon>Fungi</taxon>
        <taxon>Dikarya</taxon>
        <taxon>Basidiomycota</taxon>
        <taxon>Pucciniomycotina</taxon>
        <taxon>Pucciniomycetes</taxon>
        <taxon>Pucciniales</taxon>
        <taxon>Pucciniaceae</taxon>
        <taxon>Puccinia</taxon>
    </lineage>
</organism>